<proteinExistence type="predicted"/>
<protein>
    <submittedName>
        <fullName evidence="1">Uncharacterized protein</fullName>
    </submittedName>
</protein>
<evidence type="ECO:0000313" key="1">
    <source>
        <dbReference type="EMBL" id="RKN59712.1"/>
    </source>
</evidence>
<dbReference type="OrthoDB" id="4248222at2"/>
<evidence type="ECO:0000313" key="2">
    <source>
        <dbReference type="Proteomes" id="UP000270343"/>
    </source>
</evidence>
<dbReference type="RefSeq" id="WP_120760082.1">
    <property type="nucleotide sequence ID" value="NZ_RBAM01000037.1"/>
</dbReference>
<keyword evidence="2" id="KW-1185">Reference proteome</keyword>
<accession>A0A3B0AGM7</accession>
<dbReference type="AlphaFoldDB" id="A0A3B0AGM7"/>
<name>A0A3B0AGM7_9ACTN</name>
<sequence length="500" mass="55783">MKIVTGIDTDTLDELSQTWDDIRENFQDYRNDEYDRAVLDCAARLAADPGGTAHVWTLGLVMTAPYVAWLPGDGVRQAVVEALEAADGTLRDRPCDHASHPYREHDDDHDVYLVDQLRQLADETGEWDEERPRDEWLCPHNTAGFARIALDIIAPGTVADVPPRIPVDDRNTITTLSALLHGYPKPWTDIDEEISSQARDLKAADPADRAGRLQVVRAVSWYAVSGMVRTKSVIDELVAAVEQALPHFEDASCDHEQHPVLPGSGPDAAELGVMMSSPGGRGVYERIRAEEGWGAPLEKVVCPVLMKEVAKDVLTRLRERRDVLFGHRDTSHADAEYLRADGRLEIERIADRLDFSSRNEPYADDLGLWAARRYERAGDRERAVLLLTIYQTMKISYPSPPLPVVRGVLTALRAVAAAPRPDACAHDDEHPTLRYAEFRRGMPHFYAPEEFAQEGTAQDEERRSAEAWTCPRFAAAVAEECIESLEGLYEETAEDEAGVE</sequence>
<dbReference type="Proteomes" id="UP000270343">
    <property type="component" value="Unassembled WGS sequence"/>
</dbReference>
<reference evidence="1 2" key="1">
    <citation type="journal article" date="2015" name="Antonie Van Leeuwenhoek">
        <title>Streptomyces klenkii sp. nov., isolated from deep marine sediment.</title>
        <authorList>
            <person name="Veyisoglu A."/>
            <person name="Sahin N."/>
        </authorList>
    </citation>
    <scope>NUCLEOTIDE SEQUENCE [LARGE SCALE GENOMIC DNA]</scope>
    <source>
        <strain evidence="1 2">KCTC 29202</strain>
    </source>
</reference>
<comment type="caution">
    <text evidence="1">The sequence shown here is derived from an EMBL/GenBank/DDBJ whole genome shotgun (WGS) entry which is preliminary data.</text>
</comment>
<organism evidence="1 2">
    <name type="scientific">Streptomyces klenkii</name>
    <dbReference type="NCBI Taxonomy" id="1420899"/>
    <lineage>
        <taxon>Bacteria</taxon>
        <taxon>Bacillati</taxon>
        <taxon>Actinomycetota</taxon>
        <taxon>Actinomycetes</taxon>
        <taxon>Kitasatosporales</taxon>
        <taxon>Streptomycetaceae</taxon>
        <taxon>Streptomyces</taxon>
    </lineage>
</organism>
<gene>
    <name evidence="1" type="ORF">D7231_33915</name>
</gene>
<dbReference type="EMBL" id="RBAM01000037">
    <property type="protein sequence ID" value="RKN59712.1"/>
    <property type="molecule type" value="Genomic_DNA"/>
</dbReference>